<dbReference type="InterPro" id="IPR039143">
    <property type="entry name" value="GNPNAT1-like"/>
</dbReference>
<reference evidence="2 3" key="1">
    <citation type="submission" date="2018-10" db="EMBL/GenBank/DDBJ databases">
        <title>Draft genome sequence of Weissella viridescens UCO-SMC3.</title>
        <authorList>
            <person name="Garcia-Cancino A."/>
            <person name="Espinoza-Monje M."/>
            <person name="Albarracin L."/>
            <person name="Garcia-Castillo V."/>
            <person name="Campos-Martin J."/>
            <person name="Nakano Y."/>
            <person name="Guitierrez-Zamorano C."/>
            <person name="Ikeda-Ohtsubo W."/>
            <person name="Morita H."/>
            <person name="Kitazawa H."/>
            <person name="Villena J."/>
        </authorList>
    </citation>
    <scope>NUCLEOTIDE SEQUENCE [LARGE SCALE GENOMIC DNA]</scope>
    <source>
        <strain evidence="2 3">UCO-SMC3</strain>
    </source>
</reference>
<name>A0A3P2RDR8_WEIVI</name>
<dbReference type="CDD" id="cd04301">
    <property type="entry name" value="NAT_SF"/>
    <property type="match status" value="1"/>
</dbReference>
<proteinExistence type="predicted"/>
<sequence>MNELEIKRQNGLGKIAEDALKIRDAVFIGEQGVSVQREHDGADQQRMHYVGYLDGKPATTARVLINGANWHIERVATLKTARGSGHAQRLMRQIMDDASQSGIYTIDLNAQMTAMPFYEKLGFVRQGEVFVDAGMDHVEMQRTLSLKEEDK</sequence>
<dbReference type="InterPro" id="IPR016181">
    <property type="entry name" value="Acyl_CoA_acyltransferase"/>
</dbReference>
<dbReference type="SUPFAM" id="SSF55729">
    <property type="entry name" value="Acyl-CoA N-acyltransferases (Nat)"/>
    <property type="match status" value="1"/>
</dbReference>
<dbReference type="EMBL" id="RHGY01000001">
    <property type="protein sequence ID" value="RRG18774.1"/>
    <property type="molecule type" value="Genomic_DNA"/>
</dbReference>
<dbReference type="Pfam" id="PF13673">
    <property type="entry name" value="Acetyltransf_10"/>
    <property type="match status" value="1"/>
</dbReference>
<dbReference type="PANTHER" id="PTHR13355:SF11">
    <property type="entry name" value="GLUCOSAMINE 6-PHOSPHATE N-ACETYLTRANSFERASE"/>
    <property type="match status" value="1"/>
</dbReference>
<comment type="caution">
    <text evidence="2">The sequence shown here is derived from an EMBL/GenBank/DDBJ whole genome shotgun (WGS) entry which is preliminary data.</text>
</comment>
<dbReference type="InterPro" id="IPR000182">
    <property type="entry name" value="GNAT_dom"/>
</dbReference>
<dbReference type="OrthoDB" id="9796171at2"/>
<dbReference type="RefSeq" id="WP_124942713.1">
    <property type="nucleotide sequence ID" value="NZ_RHGY01000001.1"/>
</dbReference>
<evidence type="ECO:0000313" key="2">
    <source>
        <dbReference type="EMBL" id="RRG18774.1"/>
    </source>
</evidence>
<gene>
    <name evidence="2" type="ORF">D3P96_01975</name>
</gene>
<dbReference type="AlphaFoldDB" id="A0A3P2RDR8"/>
<evidence type="ECO:0000313" key="3">
    <source>
        <dbReference type="Proteomes" id="UP000275836"/>
    </source>
</evidence>
<organism evidence="2 3">
    <name type="scientific">Weissella viridescens</name>
    <name type="common">Lactobacillus viridescens</name>
    <dbReference type="NCBI Taxonomy" id="1629"/>
    <lineage>
        <taxon>Bacteria</taxon>
        <taxon>Bacillati</taxon>
        <taxon>Bacillota</taxon>
        <taxon>Bacilli</taxon>
        <taxon>Lactobacillales</taxon>
        <taxon>Lactobacillaceae</taxon>
        <taxon>Weissella</taxon>
    </lineage>
</organism>
<evidence type="ECO:0000259" key="1">
    <source>
        <dbReference type="PROSITE" id="PS51186"/>
    </source>
</evidence>
<feature type="domain" description="N-acetyltransferase" evidence="1">
    <location>
        <begin position="4"/>
        <end position="145"/>
    </location>
</feature>
<accession>A0A3P2RDR8</accession>
<keyword evidence="2" id="KW-0808">Transferase</keyword>
<dbReference type="Proteomes" id="UP000275836">
    <property type="component" value="Unassembled WGS sequence"/>
</dbReference>
<dbReference type="GO" id="GO:0004343">
    <property type="term" value="F:glucosamine 6-phosphate N-acetyltransferase activity"/>
    <property type="evidence" value="ECO:0007669"/>
    <property type="project" value="TreeGrafter"/>
</dbReference>
<dbReference type="Gene3D" id="3.40.630.30">
    <property type="match status" value="1"/>
</dbReference>
<dbReference type="PROSITE" id="PS51186">
    <property type="entry name" value="GNAT"/>
    <property type="match status" value="1"/>
</dbReference>
<dbReference type="PANTHER" id="PTHR13355">
    <property type="entry name" value="GLUCOSAMINE 6-PHOSPHATE N-ACETYLTRANSFERASE"/>
    <property type="match status" value="1"/>
</dbReference>
<protein>
    <submittedName>
        <fullName evidence="2">GNAT family N-acetyltransferase</fullName>
    </submittedName>
</protein>